<evidence type="ECO:0000256" key="2">
    <source>
        <dbReference type="ARBA" id="ARBA00012415"/>
    </source>
</evidence>
<dbReference type="PANTHER" id="PTHR43197">
    <property type="entry name" value="UTP--GLUCOSE-1-PHOSPHATE URIDYLYLTRANSFERASE"/>
    <property type="match status" value="1"/>
</dbReference>
<evidence type="ECO:0000256" key="5">
    <source>
        <dbReference type="ARBA" id="ARBA00048128"/>
    </source>
</evidence>
<reference evidence="7" key="1">
    <citation type="submission" date="2018-05" db="EMBL/GenBank/DDBJ databases">
        <authorList>
            <person name="Lanie J.A."/>
            <person name="Ng W.-L."/>
            <person name="Kazmierczak K.M."/>
            <person name="Andrzejewski T.M."/>
            <person name="Davidsen T.M."/>
            <person name="Wayne K.J."/>
            <person name="Tettelin H."/>
            <person name="Glass J.I."/>
            <person name="Rusch D."/>
            <person name="Podicherti R."/>
            <person name="Tsui H.-C.T."/>
            <person name="Winkler M.E."/>
        </authorList>
    </citation>
    <scope>NUCLEOTIDE SEQUENCE</scope>
</reference>
<evidence type="ECO:0000259" key="6">
    <source>
        <dbReference type="Pfam" id="PF00483"/>
    </source>
</evidence>
<dbReference type="EC" id="2.7.7.9" evidence="2"/>
<dbReference type="AlphaFoldDB" id="A0A382ZQT1"/>
<dbReference type="InterPro" id="IPR005771">
    <property type="entry name" value="GalU_uridylyltTrfase_bac/arc"/>
</dbReference>
<comment type="catalytic activity">
    <reaction evidence="5">
        <text>alpha-D-glucose 1-phosphate + UTP + H(+) = UDP-alpha-D-glucose + diphosphate</text>
        <dbReference type="Rhea" id="RHEA:19889"/>
        <dbReference type="ChEBI" id="CHEBI:15378"/>
        <dbReference type="ChEBI" id="CHEBI:33019"/>
        <dbReference type="ChEBI" id="CHEBI:46398"/>
        <dbReference type="ChEBI" id="CHEBI:58601"/>
        <dbReference type="ChEBI" id="CHEBI:58885"/>
        <dbReference type="EC" id="2.7.7.9"/>
    </reaction>
</comment>
<protein>
    <recommendedName>
        <fullName evidence="2">UTP--glucose-1-phosphate uridylyltransferase</fullName>
        <ecNumber evidence="2">2.7.7.9</ecNumber>
    </recommendedName>
</protein>
<evidence type="ECO:0000256" key="1">
    <source>
        <dbReference type="ARBA" id="ARBA00006890"/>
    </source>
</evidence>
<evidence type="ECO:0000256" key="4">
    <source>
        <dbReference type="ARBA" id="ARBA00022695"/>
    </source>
</evidence>
<comment type="similarity">
    <text evidence="1">Belongs to the UDPGP type 2 family.</text>
</comment>
<dbReference type="Pfam" id="PF00483">
    <property type="entry name" value="NTP_transferase"/>
    <property type="match status" value="1"/>
</dbReference>
<organism evidence="7">
    <name type="scientific">marine metagenome</name>
    <dbReference type="NCBI Taxonomy" id="408172"/>
    <lineage>
        <taxon>unclassified sequences</taxon>
        <taxon>metagenomes</taxon>
        <taxon>ecological metagenomes</taxon>
    </lineage>
</organism>
<dbReference type="InterPro" id="IPR005835">
    <property type="entry name" value="NTP_transferase_dom"/>
</dbReference>
<accession>A0A382ZQT1</accession>
<keyword evidence="3" id="KW-0808">Transferase</keyword>
<name>A0A382ZQT1_9ZZZZ</name>
<dbReference type="EMBL" id="UINC01185895">
    <property type="protein sequence ID" value="SVD97832.1"/>
    <property type="molecule type" value="Genomic_DNA"/>
</dbReference>
<dbReference type="InterPro" id="IPR029044">
    <property type="entry name" value="Nucleotide-diphossugar_trans"/>
</dbReference>
<dbReference type="Gene3D" id="3.90.550.10">
    <property type="entry name" value="Spore Coat Polysaccharide Biosynthesis Protein SpsA, Chain A"/>
    <property type="match status" value="1"/>
</dbReference>
<sequence length="113" mass="12453">MKVRKAVILVAGFGTRFLPVTKAVPKMMLPVLDTPVLHLAVNEAVSAGIEQVIFVVSEMQESVESYFSYDTKLKKVVSKPGNEAVLEKIHSIPSVEARYVYQREQLGVGHAVL</sequence>
<evidence type="ECO:0000256" key="3">
    <source>
        <dbReference type="ARBA" id="ARBA00022679"/>
    </source>
</evidence>
<proteinExistence type="inferred from homology"/>
<dbReference type="SUPFAM" id="SSF53448">
    <property type="entry name" value="Nucleotide-diphospho-sugar transferases"/>
    <property type="match status" value="1"/>
</dbReference>
<dbReference type="PANTHER" id="PTHR43197:SF1">
    <property type="entry name" value="UTP--GLUCOSE-1-PHOSPHATE URIDYLYLTRANSFERASE"/>
    <property type="match status" value="1"/>
</dbReference>
<evidence type="ECO:0000313" key="7">
    <source>
        <dbReference type="EMBL" id="SVD97832.1"/>
    </source>
</evidence>
<keyword evidence="4" id="KW-0548">Nucleotidyltransferase</keyword>
<feature type="non-terminal residue" evidence="7">
    <location>
        <position position="113"/>
    </location>
</feature>
<dbReference type="GO" id="GO:0003983">
    <property type="term" value="F:UTP:glucose-1-phosphate uridylyltransferase activity"/>
    <property type="evidence" value="ECO:0007669"/>
    <property type="project" value="UniProtKB-EC"/>
</dbReference>
<gene>
    <name evidence="7" type="ORF">METZ01_LOCUS450686</name>
</gene>
<feature type="domain" description="Nucleotidyl transferase" evidence="6">
    <location>
        <begin position="5"/>
        <end position="112"/>
    </location>
</feature>
<dbReference type="GO" id="GO:0006011">
    <property type="term" value="P:UDP-alpha-D-glucose metabolic process"/>
    <property type="evidence" value="ECO:0007669"/>
    <property type="project" value="InterPro"/>
</dbReference>